<dbReference type="SMART" id="SM00387">
    <property type="entry name" value="HATPase_c"/>
    <property type="match status" value="1"/>
</dbReference>
<dbReference type="SUPFAM" id="SSF55874">
    <property type="entry name" value="ATPase domain of HSP90 chaperone/DNA topoisomerase II/histidine kinase"/>
    <property type="match status" value="1"/>
</dbReference>
<dbReference type="FunFam" id="3.30.565.10:FF:000023">
    <property type="entry name" value="PAS domain-containing sensor histidine kinase"/>
    <property type="match status" value="1"/>
</dbReference>
<dbReference type="PANTHER" id="PTHR43711">
    <property type="entry name" value="TWO-COMPONENT HISTIDINE KINASE"/>
    <property type="match status" value="1"/>
</dbReference>
<keyword evidence="4" id="KW-1003">Cell membrane</keyword>
<keyword evidence="5" id="KW-0597">Phosphoprotein</keyword>
<dbReference type="Gene3D" id="1.10.287.130">
    <property type="match status" value="1"/>
</dbReference>
<dbReference type="EMBL" id="SPSF01000044">
    <property type="protein sequence ID" value="MPQ64214.1"/>
    <property type="molecule type" value="Genomic_DNA"/>
</dbReference>
<dbReference type="InterPro" id="IPR005467">
    <property type="entry name" value="His_kinase_dom"/>
</dbReference>
<evidence type="ECO:0000256" key="4">
    <source>
        <dbReference type="ARBA" id="ARBA00022475"/>
    </source>
</evidence>
<dbReference type="InterPro" id="IPR003594">
    <property type="entry name" value="HATPase_dom"/>
</dbReference>
<keyword evidence="10" id="KW-0902">Two-component regulatory system</keyword>
<keyword evidence="7" id="KW-0547">Nucleotide-binding</keyword>
<dbReference type="PROSITE" id="PS50109">
    <property type="entry name" value="HIS_KIN"/>
    <property type="match status" value="1"/>
</dbReference>
<dbReference type="Pfam" id="PF13426">
    <property type="entry name" value="PAS_9"/>
    <property type="match status" value="1"/>
</dbReference>
<reference evidence="13 14" key="1">
    <citation type="journal article" date="2019" name="Lett. Appl. Microbiol.">
        <title>A case of 'blown pack' spoilage of vacuum-packaged pork likely associated with Clostridium estertheticum in Canada.</title>
        <authorList>
            <person name="Zhang P."/>
            <person name="Ward P."/>
            <person name="McMullen L.M."/>
            <person name="Yang X."/>
        </authorList>
    </citation>
    <scope>NUCLEOTIDE SEQUENCE [LARGE SCALE GENOMIC DNA]</scope>
    <source>
        <strain evidence="13 14">MA19</strain>
    </source>
</reference>
<dbReference type="SUPFAM" id="SSF47384">
    <property type="entry name" value="Homodimeric domain of signal transducing histidine kinase"/>
    <property type="match status" value="1"/>
</dbReference>
<evidence type="ECO:0000256" key="7">
    <source>
        <dbReference type="ARBA" id="ARBA00022741"/>
    </source>
</evidence>
<evidence type="ECO:0000256" key="2">
    <source>
        <dbReference type="ARBA" id="ARBA00004236"/>
    </source>
</evidence>
<evidence type="ECO:0000313" key="13">
    <source>
        <dbReference type="EMBL" id="MPQ64214.1"/>
    </source>
</evidence>
<evidence type="ECO:0000259" key="12">
    <source>
        <dbReference type="PROSITE" id="PS50109"/>
    </source>
</evidence>
<dbReference type="Gene3D" id="3.30.565.10">
    <property type="entry name" value="Histidine kinase-like ATPase, C-terminal domain"/>
    <property type="match status" value="1"/>
</dbReference>
<dbReference type="GO" id="GO:0005886">
    <property type="term" value="C:plasma membrane"/>
    <property type="evidence" value="ECO:0007669"/>
    <property type="project" value="UniProtKB-SubCell"/>
</dbReference>
<comment type="caution">
    <text evidence="13">The sequence shown here is derived from an EMBL/GenBank/DDBJ whole genome shotgun (WGS) entry which is preliminary data.</text>
</comment>
<accession>A0A5N7ITE5</accession>
<sequence length="667" mass="76330">MVTYIRIELMGGGYFMINTFSETIIVPYLYSCTNIVTEVNKEFLDLTEYTWSELVGKSIKEVGNMLKFNLYPLEYKLNNKYSGYIFTKFLNALEVDISISIGSETNSKLYTFVEKPNSRLNDKLIFVEQMFIDNISGVAIYSVPDLILLKANQKYLNFAYSNYNKEENSIGKPISEVITGFAGTPAEVIFNSVLISQKANYVREFEFDNISKGKTYWDSTQTPIFDNGRMKYIFHTAVEVTQRVLKNQNIKIQNKIISHQNECLEHEEAIKRRFEILRRVINTFDLPVVRLSCPDLKIIAINKKALNTINLIKPEFIPNTNIKNNTMKFLLGLLRTTEYDRRISGVLKEKKTKYLNKQHYIIDGNELYFNIIFEPVLEVNGEIQEILILVIDVTPEIKSNINMKEVLKSQGEFLVNISHELKTPLNVIFATAQLFNVYCESGSLDDNKNSIIKYIDSIKQNSYRLSKMINNIVDLSKIEAGFFKLNLSNNDIVKFVEDIVLSVTNFTDSKGLNIIFDTNTEEKTIAYDPEKIERVVLNLISNAIKFSDAGNEILVNVNDKNEFIEISVKDTGIGIEKKYLDMIFDRFKQVDKSLSRNAEGTGIGLSLVKSIVELHDGTIKVESQYGTGSKFTVSIPSRNVSNENRIYNSEVRGKDQSIRVELSDVYS</sequence>
<comment type="subcellular location">
    <subcellularLocation>
        <location evidence="2">Cell membrane</location>
    </subcellularLocation>
</comment>
<dbReference type="CDD" id="cd16922">
    <property type="entry name" value="HATPase_EvgS-ArcB-TorS-like"/>
    <property type="match status" value="1"/>
</dbReference>
<dbReference type="AlphaFoldDB" id="A0A5N7ITE5"/>
<evidence type="ECO:0000256" key="5">
    <source>
        <dbReference type="ARBA" id="ARBA00022553"/>
    </source>
</evidence>
<dbReference type="InterPro" id="IPR036097">
    <property type="entry name" value="HisK_dim/P_sf"/>
</dbReference>
<evidence type="ECO:0000256" key="1">
    <source>
        <dbReference type="ARBA" id="ARBA00000085"/>
    </source>
</evidence>
<dbReference type="InterPro" id="IPR036890">
    <property type="entry name" value="HATPase_C_sf"/>
</dbReference>
<protein>
    <recommendedName>
        <fullName evidence="3">histidine kinase</fullName>
        <ecNumber evidence="3">2.7.13.3</ecNumber>
    </recommendedName>
</protein>
<dbReference type="GO" id="GO:0005524">
    <property type="term" value="F:ATP binding"/>
    <property type="evidence" value="ECO:0007669"/>
    <property type="project" value="UniProtKB-KW"/>
</dbReference>
<keyword evidence="11" id="KW-0472">Membrane</keyword>
<proteinExistence type="predicted"/>
<feature type="domain" description="Histidine kinase" evidence="12">
    <location>
        <begin position="416"/>
        <end position="639"/>
    </location>
</feature>
<keyword evidence="9" id="KW-0067">ATP-binding</keyword>
<dbReference type="InterPro" id="IPR050736">
    <property type="entry name" value="Sensor_HK_Regulatory"/>
</dbReference>
<dbReference type="CDD" id="cd00082">
    <property type="entry name" value="HisKA"/>
    <property type="match status" value="1"/>
</dbReference>
<evidence type="ECO:0000256" key="8">
    <source>
        <dbReference type="ARBA" id="ARBA00022777"/>
    </source>
</evidence>
<dbReference type="PANTHER" id="PTHR43711:SF26">
    <property type="entry name" value="SENSOR HISTIDINE KINASE RCSC"/>
    <property type="match status" value="1"/>
</dbReference>
<keyword evidence="8 13" id="KW-0418">Kinase</keyword>
<dbReference type="PRINTS" id="PR00344">
    <property type="entry name" value="BCTRLSENSOR"/>
</dbReference>
<comment type="catalytic activity">
    <reaction evidence="1">
        <text>ATP + protein L-histidine = ADP + protein N-phospho-L-histidine.</text>
        <dbReference type="EC" id="2.7.13.3"/>
    </reaction>
</comment>
<dbReference type="InterPro" id="IPR000014">
    <property type="entry name" value="PAS"/>
</dbReference>
<dbReference type="EC" id="2.7.13.3" evidence="3"/>
<evidence type="ECO:0000256" key="11">
    <source>
        <dbReference type="ARBA" id="ARBA00023136"/>
    </source>
</evidence>
<organism evidence="13 14">
    <name type="scientific">Clostridium estertheticum</name>
    <dbReference type="NCBI Taxonomy" id="238834"/>
    <lineage>
        <taxon>Bacteria</taxon>
        <taxon>Bacillati</taxon>
        <taxon>Bacillota</taxon>
        <taxon>Clostridia</taxon>
        <taxon>Eubacteriales</taxon>
        <taxon>Clostridiaceae</taxon>
        <taxon>Clostridium</taxon>
    </lineage>
</organism>
<evidence type="ECO:0000256" key="6">
    <source>
        <dbReference type="ARBA" id="ARBA00022679"/>
    </source>
</evidence>
<dbReference type="Proteomes" id="UP000342249">
    <property type="component" value="Unassembled WGS sequence"/>
</dbReference>
<evidence type="ECO:0000313" key="14">
    <source>
        <dbReference type="Proteomes" id="UP000342249"/>
    </source>
</evidence>
<dbReference type="Pfam" id="PF00512">
    <property type="entry name" value="HisKA"/>
    <property type="match status" value="1"/>
</dbReference>
<keyword evidence="6" id="KW-0808">Transferase</keyword>
<evidence type="ECO:0000256" key="3">
    <source>
        <dbReference type="ARBA" id="ARBA00012438"/>
    </source>
</evidence>
<gene>
    <name evidence="13" type="ORF">E4V82_19170</name>
</gene>
<evidence type="ECO:0000256" key="10">
    <source>
        <dbReference type="ARBA" id="ARBA00023012"/>
    </source>
</evidence>
<dbReference type="Pfam" id="PF02518">
    <property type="entry name" value="HATPase_c"/>
    <property type="match status" value="1"/>
</dbReference>
<dbReference type="Gene3D" id="3.30.450.20">
    <property type="entry name" value="PAS domain"/>
    <property type="match status" value="2"/>
</dbReference>
<name>A0A5N7ITE5_9CLOT</name>
<dbReference type="GO" id="GO:0000155">
    <property type="term" value="F:phosphorelay sensor kinase activity"/>
    <property type="evidence" value="ECO:0007669"/>
    <property type="project" value="InterPro"/>
</dbReference>
<dbReference type="InterPro" id="IPR004358">
    <property type="entry name" value="Sig_transdc_His_kin-like_C"/>
</dbReference>
<dbReference type="SMART" id="SM00388">
    <property type="entry name" value="HisKA"/>
    <property type="match status" value="1"/>
</dbReference>
<dbReference type="InterPro" id="IPR003661">
    <property type="entry name" value="HisK_dim/P_dom"/>
</dbReference>
<evidence type="ECO:0000256" key="9">
    <source>
        <dbReference type="ARBA" id="ARBA00022840"/>
    </source>
</evidence>